<keyword evidence="1" id="KW-0472">Membrane</keyword>
<evidence type="ECO:0000256" key="1">
    <source>
        <dbReference type="SAM" id="Phobius"/>
    </source>
</evidence>
<feature type="transmembrane region" description="Helical" evidence="1">
    <location>
        <begin position="86"/>
        <end position="111"/>
    </location>
</feature>
<dbReference type="WBParaSite" id="TCNE_0000859501-mRNA-1">
    <property type="protein sequence ID" value="TCNE_0000859501-mRNA-1"/>
    <property type="gene ID" value="TCNE_0000859501"/>
</dbReference>
<sequence length="165" mass="18912">MHPAPEVGLLNERRCTFQRESDDHRDALTVRYQLRENVNTTRLMIPIVIINSFFMLACSVVYAVFLPPLTTSLEITSDVLHSIIRYAPIAESLILLLPATTIIFMLLLVLMSIHIRRSVLRLTGLQRFFLPERNTVGPLDHAVAGNYFEQLKQQWQLHYSKAGLP</sequence>
<keyword evidence="3" id="KW-1185">Reference proteome</keyword>
<dbReference type="AlphaFoldDB" id="A0A183UJC5"/>
<dbReference type="PANTHER" id="PTHR47518">
    <property type="entry name" value="SERPENTINE RECEPTOR CLASS EPSILON-13-RELATED"/>
    <property type="match status" value="1"/>
</dbReference>
<keyword evidence="1" id="KW-1133">Transmembrane helix</keyword>
<accession>A0A183UJC5</accession>
<dbReference type="PANTHER" id="PTHR47518:SF9">
    <property type="entry name" value="SERPENTINE RECEPTOR, CLASS T"/>
    <property type="match status" value="1"/>
</dbReference>
<dbReference type="EMBL" id="UYWY01019949">
    <property type="protein sequence ID" value="VDM39916.1"/>
    <property type="molecule type" value="Genomic_DNA"/>
</dbReference>
<evidence type="ECO:0000313" key="3">
    <source>
        <dbReference type="Proteomes" id="UP000050794"/>
    </source>
</evidence>
<evidence type="ECO:0000313" key="4">
    <source>
        <dbReference type="WBParaSite" id="TCNE_0000859501-mRNA-1"/>
    </source>
</evidence>
<name>A0A183UJC5_TOXCA</name>
<dbReference type="Proteomes" id="UP000050794">
    <property type="component" value="Unassembled WGS sequence"/>
</dbReference>
<dbReference type="InterPro" id="IPR052854">
    <property type="entry name" value="Serpentine_rcpt_epsilon"/>
</dbReference>
<evidence type="ECO:0000313" key="2">
    <source>
        <dbReference type="EMBL" id="VDM39916.1"/>
    </source>
</evidence>
<organism evidence="3 4">
    <name type="scientific">Toxocara canis</name>
    <name type="common">Canine roundworm</name>
    <dbReference type="NCBI Taxonomy" id="6265"/>
    <lineage>
        <taxon>Eukaryota</taxon>
        <taxon>Metazoa</taxon>
        <taxon>Ecdysozoa</taxon>
        <taxon>Nematoda</taxon>
        <taxon>Chromadorea</taxon>
        <taxon>Rhabditida</taxon>
        <taxon>Spirurina</taxon>
        <taxon>Ascaridomorpha</taxon>
        <taxon>Ascaridoidea</taxon>
        <taxon>Toxocaridae</taxon>
        <taxon>Toxocara</taxon>
    </lineage>
</organism>
<gene>
    <name evidence="2" type="ORF">TCNE_LOCUS8595</name>
</gene>
<keyword evidence="1" id="KW-0812">Transmembrane</keyword>
<reference evidence="4" key="1">
    <citation type="submission" date="2016-06" db="UniProtKB">
        <authorList>
            <consortium name="WormBaseParasite"/>
        </authorList>
    </citation>
    <scope>IDENTIFICATION</scope>
</reference>
<protein>
    <submittedName>
        <fullName evidence="4">Transmembrane protein 188</fullName>
    </submittedName>
</protein>
<proteinExistence type="predicted"/>
<reference evidence="2 3" key="2">
    <citation type="submission" date="2018-11" db="EMBL/GenBank/DDBJ databases">
        <authorList>
            <consortium name="Pathogen Informatics"/>
        </authorList>
    </citation>
    <scope>NUCLEOTIDE SEQUENCE [LARGE SCALE GENOMIC DNA]</scope>
</reference>
<feature type="transmembrane region" description="Helical" evidence="1">
    <location>
        <begin position="43"/>
        <end position="66"/>
    </location>
</feature>